<dbReference type="InterPro" id="IPR005467">
    <property type="entry name" value="His_kinase_dom"/>
</dbReference>
<evidence type="ECO:0000259" key="11">
    <source>
        <dbReference type="PROSITE" id="PS50113"/>
    </source>
</evidence>
<dbReference type="Gene3D" id="1.10.287.130">
    <property type="match status" value="1"/>
</dbReference>
<dbReference type="PRINTS" id="PR00344">
    <property type="entry name" value="BCTRLSENSOR"/>
</dbReference>
<dbReference type="Pfam" id="PF13426">
    <property type="entry name" value="PAS_9"/>
    <property type="match status" value="1"/>
</dbReference>
<dbReference type="EC" id="2.7.13.3" evidence="2"/>
<dbReference type="InterPro" id="IPR036890">
    <property type="entry name" value="HATPase_C_sf"/>
</dbReference>
<dbReference type="Pfam" id="PF02518">
    <property type="entry name" value="HATPase_c"/>
    <property type="match status" value="1"/>
</dbReference>
<feature type="domain" description="Histidine kinase" evidence="9">
    <location>
        <begin position="324"/>
        <end position="582"/>
    </location>
</feature>
<keyword evidence="8" id="KW-0902">Two-component regulatory system</keyword>
<dbReference type="SUPFAM" id="SSF55785">
    <property type="entry name" value="PYP-like sensor domain (PAS domain)"/>
    <property type="match status" value="2"/>
</dbReference>
<dbReference type="PROSITE" id="PS50109">
    <property type="entry name" value="HIS_KIN"/>
    <property type="match status" value="1"/>
</dbReference>
<keyword evidence="13" id="KW-1185">Reference proteome</keyword>
<feature type="domain" description="PAS" evidence="10">
    <location>
        <begin position="49"/>
        <end position="103"/>
    </location>
</feature>
<dbReference type="SMART" id="SM00387">
    <property type="entry name" value="HATPase_c"/>
    <property type="match status" value="1"/>
</dbReference>
<feature type="domain" description="PAS" evidence="10">
    <location>
        <begin position="174"/>
        <end position="226"/>
    </location>
</feature>
<keyword evidence="7" id="KW-0067">ATP-binding</keyword>
<dbReference type="PANTHER" id="PTHR43065:SF46">
    <property type="entry name" value="C4-DICARBOXYLATE TRANSPORT SENSOR PROTEIN DCTB"/>
    <property type="match status" value="1"/>
</dbReference>
<dbReference type="GO" id="GO:0005524">
    <property type="term" value="F:ATP binding"/>
    <property type="evidence" value="ECO:0007669"/>
    <property type="project" value="UniProtKB-KW"/>
</dbReference>
<dbReference type="SMART" id="SM00091">
    <property type="entry name" value="PAS"/>
    <property type="match status" value="2"/>
</dbReference>
<dbReference type="InterPro" id="IPR000014">
    <property type="entry name" value="PAS"/>
</dbReference>
<keyword evidence="3" id="KW-0597">Phosphoprotein</keyword>
<dbReference type="GO" id="GO:0000160">
    <property type="term" value="P:phosphorelay signal transduction system"/>
    <property type="evidence" value="ECO:0007669"/>
    <property type="project" value="UniProtKB-KW"/>
</dbReference>
<comment type="catalytic activity">
    <reaction evidence="1">
        <text>ATP + protein L-histidine = ADP + protein N-phospho-L-histidine.</text>
        <dbReference type="EC" id="2.7.13.3"/>
    </reaction>
</comment>
<evidence type="ECO:0000256" key="4">
    <source>
        <dbReference type="ARBA" id="ARBA00022679"/>
    </source>
</evidence>
<proteinExistence type="predicted"/>
<evidence type="ECO:0000313" key="13">
    <source>
        <dbReference type="Proteomes" id="UP001056649"/>
    </source>
</evidence>
<evidence type="ECO:0000256" key="2">
    <source>
        <dbReference type="ARBA" id="ARBA00012438"/>
    </source>
</evidence>
<dbReference type="SUPFAM" id="SSF55874">
    <property type="entry name" value="ATPase domain of HSP90 chaperone/DNA topoisomerase II/histidine kinase"/>
    <property type="match status" value="1"/>
</dbReference>
<evidence type="ECO:0000259" key="9">
    <source>
        <dbReference type="PROSITE" id="PS50109"/>
    </source>
</evidence>
<dbReference type="RefSeq" id="WP_006474796.1">
    <property type="nucleotide sequence ID" value="NZ_CP090569.1"/>
</dbReference>
<evidence type="ECO:0000256" key="7">
    <source>
        <dbReference type="ARBA" id="ARBA00022840"/>
    </source>
</evidence>
<dbReference type="InterPro" id="IPR003594">
    <property type="entry name" value="HATPase_dom"/>
</dbReference>
<dbReference type="Pfam" id="PF00989">
    <property type="entry name" value="PAS"/>
    <property type="match status" value="1"/>
</dbReference>
<evidence type="ECO:0000256" key="6">
    <source>
        <dbReference type="ARBA" id="ARBA00022777"/>
    </source>
</evidence>
<accession>A0A9J6ZWB9</accession>
<dbReference type="EMBL" id="CP090569">
    <property type="protein sequence ID" value="USF87005.1"/>
    <property type="molecule type" value="Genomic_DNA"/>
</dbReference>
<evidence type="ECO:0000259" key="10">
    <source>
        <dbReference type="PROSITE" id="PS50112"/>
    </source>
</evidence>
<keyword evidence="4" id="KW-0808">Transferase</keyword>
<dbReference type="InterPro" id="IPR001610">
    <property type="entry name" value="PAC"/>
</dbReference>
<dbReference type="PROSITE" id="PS50112">
    <property type="entry name" value="PAS"/>
    <property type="match status" value="2"/>
</dbReference>
<dbReference type="InterPro" id="IPR000700">
    <property type="entry name" value="PAS-assoc_C"/>
</dbReference>
<dbReference type="Proteomes" id="UP001056649">
    <property type="component" value="Chromosome"/>
</dbReference>
<evidence type="ECO:0000256" key="5">
    <source>
        <dbReference type="ARBA" id="ARBA00022741"/>
    </source>
</evidence>
<protein>
    <recommendedName>
        <fullName evidence="2">histidine kinase</fullName>
        <ecNumber evidence="2">2.7.13.3</ecNumber>
    </recommendedName>
</protein>
<dbReference type="KEGG" id="eps:L0Y14_12795"/>
<dbReference type="PANTHER" id="PTHR43065">
    <property type="entry name" value="SENSOR HISTIDINE KINASE"/>
    <property type="match status" value="1"/>
</dbReference>
<dbReference type="Gene3D" id="3.30.450.20">
    <property type="entry name" value="PAS domain"/>
    <property type="match status" value="2"/>
</dbReference>
<reference evidence="12" key="1">
    <citation type="journal article" date="2022" name="Mol. Ecol. Resour.">
        <title>The complete and closed genome of the facultative generalist Candidatus Endoriftia persephone from deep-sea hydrothermal vents.</title>
        <authorList>
            <person name="de Oliveira A.L."/>
            <person name="Srivastava A."/>
            <person name="Espada-Hinojosa S."/>
            <person name="Bright M."/>
        </authorList>
    </citation>
    <scope>NUCLEOTIDE SEQUENCE</scope>
    <source>
        <strain evidence="12">Tica-EPR-9o50.N</strain>
    </source>
</reference>
<gene>
    <name evidence="12" type="ORF">L0Y14_12795</name>
</gene>
<dbReference type="GO" id="GO:0004673">
    <property type="term" value="F:protein histidine kinase activity"/>
    <property type="evidence" value="ECO:0007669"/>
    <property type="project" value="UniProtKB-EC"/>
</dbReference>
<dbReference type="InterPro" id="IPR013767">
    <property type="entry name" value="PAS_fold"/>
</dbReference>
<evidence type="ECO:0000256" key="8">
    <source>
        <dbReference type="ARBA" id="ARBA00023012"/>
    </source>
</evidence>
<keyword evidence="5" id="KW-0547">Nucleotide-binding</keyword>
<name>A0A9J6ZWB9_9GAMM</name>
<dbReference type="CDD" id="cd00130">
    <property type="entry name" value="PAS"/>
    <property type="match status" value="2"/>
</dbReference>
<feature type="domain" description="PAC" evidence="11">
    <location>
        <begin position="123"/>
        <end position="173"/>
    </location>
</feature>
<dbReference type="AlphaFoldDB" id="A0A9J6ZWB9"/>
<keyword evidence="6" id="KW-0418">Kinase</keyword>
<evidence type="ECO:0000313" key="12">
    <source>
        <dbReference type="EMBL" id="USF87005.1"/>
    </source>
</evidence>
<organism evidence="12 13">
    <name type="scientific">Candidatus Endoriftia persephonae</name>
    <dbReference type="NCBI Taxonomy" id="393765"/>
    <lineage>
        <taxon>Bacteria</taxon>
        <taxon>Pseudomonadati</taxon>
        <taxon>Pseudomonadota</taxon>
        <taxon>Gammaproteobacteria</taxon>
        <taxon>Chromatiales</taxon>
        <taxon>Sedimenticolaceae</taxon>
        <taxon>Candidatus Endoriftia</taxon>
    </lineage>
</organism>
<sequence length="591" mass="65868">MDELTRLEHRWQRERKARHEAERLLEEKSLELFQMNNELVELAASLTHKEEWSRSILEAAAEGVITTDEGGAVQFLNRAAQSMFGYTPDEISGKCINTLLPEELLNCPFAKSDLEKTEPLLSLSHETQGRRKDGSVFPAELTASIAHPGTERIVIAVVRDITERKQAEKRLEMTNRQIQLILETVVEGIFGVDCEGNFTFINSAASKMLGWSQQELIGQHSHELMHHTHNNGSRHLAEECPIYTTFREGKGNTILEDLFWCKDGTSLPVEYVSRPIWEEERIVGAVISFRDITERIEAERERQKMEIQLHNAQKLEAIGQLAAGIAHEINTPTQYASDNTRFLQDAYADIIKLVSLQERSIAALTSGDPLAAQLAAEAAAQAETIEIDYLKEEIPLAVEQTLDGLERVTKIVRAMKEFSHPGVEEKTFVDLNSAIQSTIDVSRNEWKYHAELETVFDPELPAVRCLPGEINQAILNIIVNAAHAIADRRKECPDEKGIIQIATRKRGDYAEISINDNGGGIPEEILPRIFDPFFTTKGVGKGTGQGLSITYSAVVDKHNGTIEVDSSVGEGTTFIIRLPIDGETGQTSDAP</sequence>
<dbReference type="SMART" id="SM00086">
    <property type="entry name" value="PAC"/>
    <property type="match status" value="2"/>
</dbReference>
<dbReference type="InterPro" id="IPR004358">
    <property type="entry name" value="Sig_transdc_His_kin-like_C"/>
</dbReference>
<evidence type="ECO:0000256" key="1">
    <source>
        <dbReference type="ARBA" id="ARBA00000085"/>
    </source>
</evidence>
<dbReference type="PROSITE" id="PS50113">
    <property type="entry name" value="PAC"/>
    <property type="match status" value="2"/>
</dbReference>
<dbReference type="NCBIfam" id="TIGR00229">
    <property type="entry name" value="sensory_box"/>
    <property type="match status" value="2"/>
</dbReference>
<feature type="domain" description="PAC" evidence="11">
    <location>
        <begin position="253"/>
        <end position="304"/>
    </location>
</feature>
<dbReference type="GO" id="GO:0006355">
    <property type="term" value="P:regulation of DNA-templated transcription"/>
    <property type="evidence" value="ECO:0007669"/>
    <property type="project" value="InterPro"/>
</dbReference>
<dbReference type="InterPro" id="IPR035965">
    <property type="entry name" value="PAS-like_dom_sf"/>
</dbReference>
<evidence type="ECO:0000256" key="3">
    <source>
        <dbReference type="ARBA" id="ARBA00022553"/>
    </source>
</evidence>
<dbReference type="Gene3D" id="3.30.565.10">
    <property type="entry name" value="Histidine kinase-like ATPase, C-terminal domain"/>
    <property type="match status" value="1"/>
</dbReference>